<feature type="transmembrane region" description="Helical" evidence="8">
    <location>
        <begin position="256"/>
        <end position="277"/>
    </location>
</feature>
<dbReference type="PROSITE" id="PS50928">
    <property type="entry name" value="ABC_TM1"/>
    <property type="match status" value="1"/>
</dbReference>
<reference evidence="10 11" key="1">
    <citation type="journal article" date="2020" name="Microorganisms">
        <title>Polyphasic Characterisation of Cedecea colo sp. nov., a New Enteric Bacterium Isolated from the Koala Hindgut.</title>
        <authorList>
            <person name="Boath J.M."/>
            <person name="Dakhal S."/>
            <person name="Van T.T.H."/>
            <person name="Moore R.J."/>
            <person name="Dekiwadia C."/>
            <person name="Macreadie I.G."/>
        </authorList>
    </citation>
    <scope>NUCLEOTIDE SEQUENCE [LARGE SCALE GENOMIC DNA]</scope>
    <source>
        <strain evidence="10 11">ZA</strain>
    </source>
</reference>
<feature type="transmembrane region" description="Helical" evidence="8">
    <location>
        <begin position="27"/>
        <end position="49"/>
    </location>
</feature>
<comment type="caution">
    <text evidence="10">The sequence shown here is derived from an EMBL/GenBank/DDBJ whole genome shotgun (WGS) entry which is preliminary data.</text>
</comment>
<evidence type="ECO:0000313" key="11">
    <source>
        <dbReference type="Proteomes" id="UP000697927"/>
    </source>
</evidence>
<evidence type="ECO:0000256" key="7">
    <source>
        <dbReference type="ARBA" id="ARBA00023136"/>
    </source>
</evidence>
<accession>A0ABX0VIG6</accession>
<gene>
    <name evidence="10" type="ORF">E2L00_04450</name>
</gene>
<dbReference type="PANTHER" id="PTHR43744">
    <property type="entry name" value="ABC TRANSPORTER PERMEASE PROTEIN MG189-RELATED-RELATED"/>
    <property type="match status" value="1"/>
</dbReference>
<comment type="similarity">
    <text evidence="8">Belongs to the binding-protein-dependent transport system permease family.</text>
</comment>
<name>A0ABX0VIG6_9ENTR</name>
<evidence type="ECO:0000256" key="1">
    <source>
        <dbReference type="ARBA" id="ARBA00004429"/>
    </source>
</evidence>
<sequence>MTIYSPATTNRPAPGVMPRRKADMQKGLVYLFMLLASLASITPFIWMLITSLKTQAESIQIPLQLLPAHPAFTAYGRILHEIPFTTFYLNSILATFFTVTLQMVIATMAAYSFARLHFRGRNVVFVLCISILMVPGQAFLIPQFLAVQKLGLLNTLTGLILPGVFSIYATFLLRQFFMAVPKEMEEAALMDGYNHFTIFWRIMLPLIRPGIIACIIINGLWSWNNLMWPLIVNTSSSKLTLPVGLASLSSRAGEEYPMLMAGALMAIIPMLMLFIVFQRYFIQGIAGAGVKS</sequence>
<dbReference type="CDD" id="cd06261">
    <property type="entry name" value="TM_PBP2"/>
    <property type="match status" value="1"/>
</dbReference>
<feature type="transmembrane region" description="Helical" evidence="8">
    <location>
        <begin position="156"/>
        <end position="177"/>
    </location>
</feature>
<evidence type="ECO:0000256" key="2">
    <source>
        <dbReference type="ARBA" id="ARBA00022448"/>
    </source>
</evidence>
<protein>
    <submittedName>
        <fullName evidence="10">Carbohydrate ABC transporter permease</fullName>
    </submittedName>
</protein>
<keyword evidence="6 8" id="KW-1133">Transmembrane helix</keyword>
<dbReference type="InterPro" id="IPR000515">
    <property type="entry name" value="MetI-like"/>
</dbReference>
<keyword evidence="2 8" id="KW-0813">Transport</keyword>
<evidence type="ECO:0000313" key="10">
    <source>
        <dbReference type="EMBL" id="NIY46791.1"/>
    </source>
</evidence>
<dbReference type="Pfam" id="PF00528">
    <property type="entry name" value="BPD_transp_1"/>
    <property type="match status" value="1"/>
</dbReference>
<evidence type="ECO:0000256" key="5">
    <source>
        <dbReference type="ARBA" id="ARBA00022692"/>
    </source>
</evidence>
<evidence type="ECO:0000256" key="4">
    <source>
        <dbReference type="ARBA" id="ARBA00022519"/>
    </source>
</evidence>
<keyword evidence="5 8" id="KW-0812">Transmembrane</keyword>
<proteinExistence type="inferred from homology"/>
<evidence type="ECO:0000256" key="3">
    <source>
        <dbReference type="ARBA" id="ARBA00022475"/>
    </source>
</evidence>
<keyword evidence="7 8" id="KW-0472">Membrane</keyword>
<keyword evidence="3" id="KW-1003">Cell membrane</keyword>
<comment type="subcellular location">
    <subcellularLocation>
        <location evidence="1">Cell inner membrane</location>
        <topology evidence="1">Multi-pass membrane protein</topology>
    </subcellularLocation>
    <subcellularLocation>
        <location evidence="8">Cell membrane</location>
        <topology evidence="8">Multi-pass membrane protein</topology>
    </subcellularLocation>
</comment>
<evidence type="ECO:0000256" key="6">
    <source>
        <dbReference type="ARBA" id="ARBA00022989"/>
    </source>
</evidence>
<dbReference type="PANTHER" id="PTHR43744:SF12">
    <property type="entry name" value="ABC TRANSPORTER PERMEASE PROTEIN MG189-RELATED"/>
    <property type="match status" value="1"/>
</dbReference>
<dbReference type="InterPro" id="IPR035906">
    <property type="entry name" value="MetI-like_sf"/>
</dbReference>
<evidence type="ECO:0000256" key="8">
    <source>
        <dbReference type="RuleBase" id="RU363032"/>
    </source>
</evidence>
<dbReference type="EMBL" id="SOYS01000002">
    <property type="protein sequence ID" value="NIY46791.1"/>
    <property type="molecule type" value="Genomic_DNA"/>
</dbReference>
<organism evidence="10 11">
    <name type="scientific">Cedecea colo</name>
    <dbReference type="NCBI Taxonomy" id="2552946"/>
    <lineage>
        <taxon>Bacteria</taxon>
        <taxon>Pseudomonadati</taxon>
        <taxon>Pseudomonadota</taxon>
        <taxon>Gammaproteobacteria</taxon>
        <taxon>Enterobacterales</taxon>
        <taxon>Enterobacteriaceae</taxon>
        <taxon>Cedecea</taxon>
    </lineage>
</organism>
<dbReference type="Proteomes" id="UP000697927">
    <property type="component" value="Unassembled WGS sequence"/>
</dbReference>
<feature type="transmembrane region" description="Helical" evidence="8">
    <location>
        <begin position="123"/>
        <end position="144"/>
    </location>
</feature>
<dbReference type="SUPFAM" id="SSF161098">
    <property type="entry name" value="MetI-like"/>
    <property type="match status" value="1"/>
</dbReference>
<feature type="transmembrane region" description="Helical" evidence="8">
    <location>
        <begin position="198"/>
        <end position="221"/>
    </location>
</feature>
<keyword evidence="4" id="KW-0997">Cell inner membrane</keyword>
<keyword evidence="11" id="KW-1185">Reference proteome</keyword>
<dbReference type="Gene3D" id="1.10.3720.10">
    <property type="entry name" value="MetI-like"/>
    <property type="match status" value="1"/>
</dbReference>
<feature type="transmembrane region" description="Helical" evidence="8">
    <location>
        <begin position="87"/>
        <end position="111"/>
    </location>
</feature>
<feature type="domain" description="ABC transmembrane type-1" evidence="9">
    <location>
        <begin position="88"/>
        <end position="277"/>
    </location>
</feature>
<evidence type="ECO:0000259" key="9">
    <source>
        <dbReference type="PROSITE" id="PS50928"/>
    </source>
</evidence>